<dbReference type="RefSeq" id="WP_013767279.1">
    <property type="nucleotide sequence ID" value="NC_015510.1"/>
</dbReference>
<evidence type="ECO:0000313" key="1">
    <source>
        <dbReference type="EMBL" id="AEE52742.1"/>
    </source>
</evidence>
<dbReference type="AlphaFoldDB" id="F4L033"/>
<dbReference type="SUPFAM" id="SSF52200">
    <property type="entry name" value="Toll/Interleukin receptor TIR domain"/>
    <property type="match status" value="1"/>
</dbReference>
<dbReference type="InterPro" id="IPR035897">
    <property type="entry name" value="Toll_tir_struct_dom_sf"/>
</dbReference>
<keyword evidence="2" id="KW-1185">Reference proteome</keyword>
<dbReference type="Gene3D" id="3.40.50.10140">
    <property type="entry name" value="Toll/interleukin-1 receptor homology (TIR) domain"/>
    <property type="match status" value="1"/>
</dbReference>
<dbReference type="HOGENOM" id="CLU_376322_0_0_10"/>
<reference key="2">
    <citation type="submission" date="2011-04" db="EMBL/GenBank/DDBJ databases">
        <title>Complete sequence of chromosome of Haliscomenobacter hydrossis DSM 1100.</title>
        <authorList>
            <consortium name="US DOE Joint Genome Institute (JGI-PGF)"/>
            <person name="Lucas S."/>
            <person name="Han J."/>
            <person name="Lapidus A."/>
            <person name="Bruce D."/>
            <person name="Goodwin L."/>
            <person name="Pitluck S."/>
            <person name="Peters L."/>
            <person name="Kyrpides N."/>
            <person name="Mavromatis K."/>
            <person name="Ivanova N."/>
            <person name="Ovchinnikova G."/>
            <person name="Pagani I."/>
            <person name="Daligault H."/>
            <person name="Detter J.C."/>
            <person name="Han C."/>
            <person name="Land M."/>
            <person name="Hauser L."/>
            <person name="Markowitz V."/>
            <person name="Cheng J.-F."/>
            <person name="Hugenholtz P."/>
            <person name="Woyke T."/>
            <person name="Wu D."/>
            <person name="Verbarg S."/>
            <person name="Frueling A."/>
            <person name="Brambilla E."/>
            <person name="Klenk H.-P."/>
            <person name="Eisen J.A."/>
        </authorList>
    </citation>
    <scope>NUCLEOTIDE SEQUENCE</scope>
    <source>
        <strain>DSM 1100</strain>
    </source>
</reference>
<evidence type="ECO:0000313" key="2">
    <source>
        <dbReference type="Proteomes" id="UP000008461"/>
    </source>
</evidence>
<protein>
    <recommendedName>
        <fullName evidence="3">TIR domain-containing protein</fullName>
    </recommendedName>
</protein>
<dbReference type="KEGG" id="hhy:Halhy_4913"/>
<proteinExistence type="predicted"/>
<accession>F4L033</accession>
<sequence>MKEQITAIQVYFYAIPPYGKQDKEALLHFLNLDDTDSFGTDFEKWIRVVQQISTSIRESGLPLQIMTDPWAKPQHHEKTVGEENAPDIVNTVSFFSAVEKDEVSKIFVLLLSAKDFSTKQGSSNADKKLTKIISYFRHTCLAQEGEEILAAHAFDYQPIITVGVEDLMNLYSDEENPGDFRRDLNLDHRIKYLDSSIWNRYLPLHCDDKNAKSFKDRFMEILGQMVTWHREGLYQSVAAVTTLEFQTRMLYNSFIAKVGEKGHNELVRPFKFHSETQMRRKANEIMNFFEADRNGVTLKAMLKWNFLLVDDQAENVPMSTINIVHSPLVTKSRLIQKILKDDFPSSSIRMEVPKQEIGIVDEMIDQLKPDHPVVFDVILLDYLLGLGKEREREYGHDFLLRLRKEPALQKGPYNRFWIFPMSSFPHAFTDKLHQLGINHLTDWWHLSNGGDPVCAPELFRYNLLEFLKQQISACFYDQVMLAEIIQKFQGIHKYEDWIESTSRAVRHMQAFRDQLRRKKGSEFCTSFVAFLDAQNDILHLEREVIGFLELLSGWGSNETIKKGIVSFRTQQPKISEAFPPLEDMLLTREKKFKIYIIYSSAASDNEYLRLLISHIDSSLRPYEFEILYAEILEAGLETIKAIEENISEANLFLVLNSSHLLALEDKNNELNLVIATGKKMIPINCRPCDIDQRLAIFEAIPSKTTFLSQLSKPRRESAMVKLVHTIKDQIKRQSTVH</sequence>
<organism evidence="1 2">
    <name type="scientific">Haliscomenobacter hydrossis (strain ATCC 27775 / DSM 1100 / LMG 10767 / O)</name>
    <dbReference type="NCBI Taxonomy" id="760192"/>
    <lineage>
        <taxon>Bacteria</taxon>
        <taxon>Pseudomonadati</taxon>
        <taxon>Bacteroidota</taxon>
        <taxon>Saprospiria</taxon>
        <taxon>Saprospirales</taxon>
        <taxon>Haliscomenobacteraceae</taxon>
        <taxon>Haliscomenobacter</taxon>
    </lineage>
</organism>
<dbReference type="STRING" id="760192.Halhy_4913"/>
<name>F4L033_HALH1</name>
<dbReference type="Proteomes" id="UP000008461">
    <property type="component" value="Chromosome"/>
</dbReference>
<dbReference type="EMBL" id="CP002691">
    <property type="protein sequence ID" value="AEE52742.1"/>
    <property type="molecule type" value="Genomic_DNA"/>
</dbReference>
<gene>
    <name evidence="1" type="ordered locus">Halhy_4913</name>
</gene>
<evidence type="ECO:0008006" key="3">
    <source>
        <dbReference type="Google" id="ProtNLM"/>
    </source>
</evidence>
<reference evidence="1 2" key="1">
    <citation type="journal article" date="2011" name="Stand. Genomic Sci.">
        <title>Complete genome sequence of Haliscomenobacter hydrossis type strain (O).</title>
        <authorList>
            <consortium name="US DOE Joint Genome Institute (JGI-PGF)"/>
            <person name="Daligault H."/>
            <person name="Lapidus A."/>
            <person name="Zeytun A."/>
            <person name="Nolan M."/>
            <person name="Lucas S."/>
            <person name="Del Rio T.G."/>
            <person name="Tice H."/>
            <person name="Cheng J.F."/>
            <person name="Tapia R."/>
            <person name="Han C."/>
            <person name="Goodwin L."/>
            <person name="Pitluck S."/>
            <person name="Liolios K."/>
            <person name="Pagani I."/>
            <person name="Ivanova N."/>
            <person name="Huntemann M."/>
            <person name="Mavromatis K."/>
            <person name="Mikhailova N."/>
            <person name="Pati A."/>
            <person name="Chen A."/>
            <person name="Palaniappan K."/>
            <person name="Land M."/>
            <person name="Hauser L."/>
            <person name="Brambilla E.M."/>
            <person name="Rohde M."/>
            <person name="Verbarg S."/>
            <person name="Goker M."/>
            <person name="Bristow J."/>
            <person name="Eisen J.A."/>
            <person name="Markowitz V."/>
            <person name="Hugenholtz P."/>
            <person name="Kyrpides N.C."/>
            <person name="Klenk H.P."/>
            <person name="Woyke T."/>
        </authorList>
    </citation>
    <scope>NUCLEOTIDE SEQUENCE [LARGE SCALE GENOMIC DNA]</scope>
    <source>
        <strain evidence="2">ATCC 27775 / DSM 1100 / LMG 10767 / O</strain>
    </source>
</reference>